<name>A0A8B7ZUE1_ACAPL</name>
<feature type="signal peptide" evidence="6">
    <location>
        <begin position="1"/>
        <end position="29"/>
    </location>
</feature>
<dbReference type="OrthoDB" id="9991628at2759"/>
<feature type="transmembrane region" description="Helical" evidence="5">
    <location>
        <begin position="283"/>
        <end position="310"/>
    </location>
</feature>
<feature type="compositionally biased region" description="Polar residues" evidence="4">
    <location>
        <begin position="477"/>
        <end position="490"/>
    </location>
</feature>
<reference evidence="9" key="1">
    <citation type="submission" date="2025-08" db="UniProtKB">
        <authorList>
            <consortium name="RefSeq"/>
        </authorList>
    </citation>
    <scope>IDENTIFICATION</scope>
</reference>
<evidence type="ECO:0000313" key="9">
    <source>
        <dbReference type="RefSeq" id="XP_022107116.1"/>
    </source>
</evidence>
<comment type="caution">
    <text evidence="3">Lacks conserved residue(s) required for the propagation of feature annotation.</text>
</comment>
<organism evidence="8 9">
    <name type="scientific">Acanthaster planci</name>
    <name type="common">Crown-of-thorns starfish</name>
    <dbReference type="NCBI Taxonomy" id="133434"/>
    <lineage>
        <taxon>Eukaryota</taxon>
        <taxon>Metazoa</taxon>
        <taxon>Echinodermata</taxon>
        <taxon>Eleutherozoa</taxon>
        <taxon>Asterozoa</taxon>
        <taxon>Asteroidea</taxon>
        <taxon>Valvatacea</taxon>
        <taxon>Valvatida</taxon>
        <taxon>Acanthasteridae</taxon>
        <taxon>Acanthaster</taxon>
    </lineage>
</organism>
<dbReference type="GeneID" id="110988158"/>
<evidence type="ECO:0000256" key="1">
    <source>
        <dbReference type="ARBA" id="ARBA00022473"/>
    </source>
</evidence>
<dbReference type="SMART" id="SM00063">
    <property type="entry name" value="FRI"/>
    <property type="match status" value="1"/>
</dbReference>
<dbReference type="Gene3D" id="1.10.2000.10">
    <property type="entry name" value="Frizzled cysteine-rich domain"/>
    <property type="match status" value="1"/>
</dbReference>
<feature type="chain" id="PRO_5034649145" evidence="6">
    <location>
        <begin position="30"/>
        <end position="503"/>
    </location>
</feature>
<feature type="compositionally biased region" description="Polar residues" evidence="4">
    <location>
        <begin position="344"/>
        <end position="356"/>
    </location>
</feature>
<dbReference type="InterPro" id="IPR015526">
    <property type="entry name" value="Frizzled/SFRP"/>
</dbReference>
<feature type="region of interest" description="Disordered" evidence="4">
    <location>
        <begin position="400"/>
        <end position="491"/>
    </location>
</feature>
<dbReference type="CDD" id="cd07066">
    <property type="entry name" value="CRD_FZ"/>
    <property type="match status" value="1"/>
</dbReference>
<dbReference type="InterPro" id="IPR020067">
    <property type="entry name" value="Frizzled_dom"/>
</dbReference>
<evidence type="ECO:0000256" key="2">
    <source>
        <dbReference type="ARBA" id="ARBA00023157"/>
    </source>
</evidence>
<evidence type="ECO:0000256" key="4">
    <source>
        <dbReference type="SAM" id="MobiDB-lite"/>
    </source>
</evidence>
<keyword evidence="8" id="KW-1185">Reference proteome</keyword>
<dbReference type="GO" id="GO:0005886">
    <property type="term" value="C:plasma membrane"/>
    <property type="evidence" value="ECO:0007669"/>
    <property type="project" value="TreeGrafter"/>
</dbReference>
<evidence type="ECO:0000256" key="3">
    <source>
        <dbReference type="PROSITE-ProRule" id="PRU00090"/>
    </source>
</evidence>
<proteinExistence type="predicted"/>
<keyword evidence="2" id="KW-1015">Disulfide bond</keyword>
<evidence type="ECO:0000256" key="6">
    <source>
        <dbReference type="SAM" id="SignalP"/>
    </source>
</evidence>
<feature type="compositionally biased region" description="Basic and acidic residues" evidence="4">
    <location>
        <begin position="422"/>
        <end position="434"/>
    </location>
</feature>
<dbReference type="GO" id="GO:0042813">
    <property type="term" value="F:Wnt receptor activity"/>
    <property type="evidence" value="ECO:0007669"/>
    <property type="project" value="TreeGrafter"/>
</dbReference>
<dbReference type="Proteomes" id="UP000694845">
    <property type="component" value="Unplaced"/>
</dbReference>
<dbReference type="GO" id="GO:0035567">
    <property type="term" value="P:non-canonical Wnt signaling pathway"/>
    <property type="evidence" value="ECO:0007669"/>
    <property type="project" value="TreeGrafter"/>
</dbReference>
<dbReference type="KEGG" id="aplc:110988158"/>
<evidence type="ECO:0000259" key="7">
    <source>
        <dbReference type="PROSITE" id="PS50038"/>
    </source>
</evidence>
<keyword evidence="1" id="KW-0217">Developmental protein</keyword>
<dbReference type="InterPro" id="IPR036790">
    <property type="entry name" value="Frizzled_dom_sf"/>
</dbReference>
<dbReference type="RefSeq" id="XP_022107116.1">
    <property type="nucleotide sequence ID" value="XM_022251424.1"/>
</dbReference>
<keyword evidence="6" id="KW-0732">Signal</keyword>
<dbReference type="PROSITE" id="PS50038">
    <property type="entry name" value="FZ"/>
    <property type="match status" value="1"/>
</dbReference>
<evidence type="ECO:0000256" key="5">
    <source>
        <dbReference type="SAM" id="Phobius"/>
    </source>
</evidence>
<dbReference type="AlphaFoldDB" id="A0A8B7ZUE1"/>
<keyword evidence="5" id="KW-0472">Membrane</keyword>
<feature type="region of interest" description="Disordered" evidence="4">
    <location>
        <begin position="336"/>
        <end position="358"/>
    </location>
</feature>
<dbReference type="SUPFAM" id="SSF63501">
    <property type="entry name" value="Frizzled cysteine-rich domain"/>
    <property type="match status" value="1"/>
</dbReference>
<dbReference type="GO" id="GO:0060070">
    <property type="term" value="P:canonical Wnt signaling pathway"/>
    <property type="evidence" value="ECO:0007669"/>
    <property type="project" value="TreeGrafter"/>
</dbReference>
<gene>
    <name evidence="9" type="primary">LOC110988158</name>
</gene>
<sequence>MSMMRIVRSEVAFLVVGVILSECATLAIGTTCEEIPVDICSALPYTQTGFPSSLGHASRDQIPPNLGSAFQTLIAIGCYENVQLFLCAAAFPQCSTSGPLLRPCRALCEGAMLGCGFWFGFYSDLLDGINCEAMVNSSDPNICVGLNTTPQLHVTSQQVPKGNTAIFETTLQMKTTNSTGLANTHNSVSTSETLFATLLPRQPATTLSRENEDDENEADVHRKPVNSTFFYLASSDFTSEVTGQRSTASKGGHKMTDSVDKAVKTDTNIQGGFKSPSIHVVPALGVLLSALSCAGMVVLLVSCAFFRKAFGKPFGVRRRKPRDGAFYTNPAFSDLPQASEVRSENGQSLQSKQQPYTLDDLPPHPASANAMLHPHKQVDPNIYQLEPNGFVEQNLFAVPHSPLHNHPDTTDPLKASAASSKVETKVSSDMEDSGRVTSDLVYSNKVPSVAMDSNENKHGPNTSRREGNNGSAAAPSSGDSFPVTSTSCNMDNGEMVIANPIAC</sequence>
<accession>A0A8B7ZUE1</accession>
<dbReference type="Pfam" id="PF01392">
    <property type="entry name" value="Fz"/>
    <property type="match status" value="1"/>
</dbReference>
<dbReference type="OMA" id="PVIANMS"/>
<feature type="compositionally biased region" description="Basic and acidic residues" evidence="4">
    <location>
        <begin position="454"/>
        <end position="467"/>
    </location>
</feature>
<evidence type="ECO:0000313" key="8">
    <source>
        <dbReference type="Proteomes" id="UP000694845"/>
    </source>
</evidence>
<dbReference type="GO" id="GO:0017147">
    <property type="term" value="F:Wnt-protein binding"/>
    <property type="evidence" value="ECO:0007669"/>
    <property type="project" value="TreeGrafter"/>
</dbReference>
<dbReference type="PANTHER" id="PTHR11309">
    <property type="entry name" value="FRIZZLED"/>
    <property type="match status" value="1"/>
</dbReference>
<feature type="domain" description="FZ" evidence="7">
    <location>
        <begin position="32"/>
        <end position="146"/>
    </location>
</feature>
<protein>
    <submittedName>
        <fullName evidence="9">Uncharacterized protein LOC110988158</fullName>
    </submittedName>
</protein>
<keyword evidence="5" id="KW-0812">Transmembrane</keyword>
<dbReference type="PANTHER" id="PTHR11309:SF47">
    <property type="entry name" value="FRIZZLED"/>
    <property type="match status" value="1"/>
</dbReference>
<keyword evidence="5" id="KW-1133">Transmembrane helix</keyword>